<dbReference type="SUPFAM" id="SSF51735">
    <property type="entry name" value="NAD(P)-binding Rossmann-fold domains"/>
    <property type="match status" value="1"/>
</dbReference>
<dbReference type="AlphaFoldDB" id="A0AAU9U855"/>
<dbReference type="EMBL" id="CAKOGL010000013">
    <property type="protein sequence ID" value="CAH2094146.1"/>
    <property type="molecule type" value="Genomic_DNA"/>
</dbReference>
<dbReference type="Proteomes" id="UP001153954">
    <property type="component" value="Unassembled WGS sequence"/>
</dbReference>
<dbReference type="PRINTS" id="PR00080">
    <property type="entry name" value="SDRFAMILY"/>
</dbReference>
<dbReference type="PRINTS" id="PR00081">
    <property type="entry name" value="GDHRDH"/>
</dbReference>
<dbReference type="Pfam" id="PF13561">
    <property type="entry name" value="adh_short_C2"/>
    <property type="match status" value="1"/>
</dbReference>
<dbReference type="InterPro" id="IPR002347">
    <property type="entry name" value="SDR_fam"/>
</dbReference>
<reference evidence="1" key="1">
    <citation type="submission" date="2022-03" db="EMBL/GenBank/DDBJ databases">
        <authorList>
            <person name="Tunstrom K."/>
        </authorList>
    </citation>
    <scope>NUCLEOTIDE SEQUENCE</scope>
</reference>
<dbReference type="InterPro" id="IPR036291">
    <property type="entry name" value="NAD(P)-bd_dom_sf"/>
</dbReference>
<comment type="caution">
    <text evidence="1">The sequence shown here is derived from an EMBL/GenBank/DDBJ whole genome shotgun (WGS) entry which is preliminary data.</text>
</comment>
<gene>
    <name evidence="1" type="ORF">EEDITHA_LOCUS9743</name>
</gene>
<dbReference type="PANTHER" id="PTHR43975:SF2">
    <property type="entry name" value="EG:BACR7A4.14 PROTEIN-RELATED"/>
    <property type="match status" value="1"/>
</dbReference>
<organism evidence="1 2">
    <name type="scientific">Euphydryas editha</name>
    <name type="common">Edith's checkerspot</name>
    <dbReference type="NCBI Taxonomy" id="104508"/>
    <lineage>
        <taxon>Eukaryota</taxon>
        <taxon>Metazoa</taxon>
        <taxon>Ecdysozoa</taxon>
        <taxon>Arthropoda</taxon>
        <taxon>Hexapoda</taxon>
        <taxon>Insecta</taxon>
        <taxon>Pterygota</taxon>
        <taxon>Neoptera</taxon>
        <taxon>Endopterygota</taxon>
        <taxon>Lepidoptera</taxon>
        <taxon>Glossata</taxon>
        <taxon>Ditrysia</taxon>
        <taxon>Papilionoidea</taxon>
        <taxon>Nymphalidae</taxon>
        <taxon>Nymphalinae</taxon>
        <taxon>Euphydryas</taxon>
    </lineage>
</organism>
<sequence>MSFTGKVVIITGASSGIGAAAALQFTKEGADVTIVGRNEEKLKTVTARCEEAGKIPLAIKADISHDLDAEKIINQTIDKYGKIDVLINNAGILGRASILDGTFLEKYEELAKTNLRAVIKLTTLAAPHLIKTKGNIINISSVSGHAEKNPLFTAYGLTKAGLNFFTNSAATELAPHGVRVNAISPGPVHTDIWDSVKEDPVSSKTLNIKTALNRMSGPEEVGELILFLASDKAIAITGSNYLTDNGYLLIR</sequence>
<accession>A0AAU9U855</accession>
<protein>
    <submittedName>
        <fullName evidence="1">Uncharacterized protein</fullName>
    </submittedName>
</protein>
<dbReference type="PANTHER" id="PTHR43975">
    <property type="entry name" value="ZGC:101858"/>
    <property type="match status" value="1"/>
</dbReference>
<evidence type="ECO:0000313" key="2">
    <source>
        <dbReference type="Proteomes" id="UP001153954"/>
    </source>
</evidence>
<proteinExistence type="predicted"/>
<name>A0AAU9U855_EUPED</name>
<dbReference type="FunFam" id="3.40.50.720:FF:000084">
    <property type="entry name" value="Short-chain dehydrogenase reductase"/>
    <property type="match status" value="1"/>
</dbReference>
<dbReference type="Gene3D" id="3.40.50.720">
    <property type="entry name" value="NAD(P)-binding Rossmann-like Domain"/>
    <property type="match status" value="1"/>
</dbReference>
<evidence type="ECO:0000313" key="1">
    <source>
        <dbReference type="EMBL" id="CAH2094146.1"/>
    </source>
</evidence>
<keyword evidence="2" id="KW-1185">Reference proteome</keyword>